<proteinExistence type="predicted"/>
<organism evidence="1 2">
    <name type="scientific">Smallanthus sonchifolius</name>
    <dbReference type="NCBI Taxonomy" id="185202"/>
    <lineage>
        <taxon>Eukaryota</taxon>
        <taxon>Viridiplantae</taxon>
        <taxon>Streptophyta</taxon>
        <taxon>Embryophyta</taxon>
        <taxon>Tracheophyta</taxon>
        <taxon>Spermatophyta</taxon>
        <taxon>Magnoliopsida</taxon>
        <taxon>eudicotyledons</taxon>
        <taxon>Gunneridae</taxon>
        <taxon>Pentapetalae</taxon>
        <taxon>asterids</taxon>
        <taxon>campanulids</taxon>
        <taxon>Asterales</taxon>
        <taxon>Asteraceae</taxon>
        <taxon>Asteroideae</taxon>
        <taxon>Heliantheae alliance</taxon>
        <taxon>Millerieae</taxon>
        <taxon>Smallanthus</taxon>
    </lineage>
</organism>
<dbReference type="EMBL" id="CM042037">
    <property type="protein sequence ID" value="KAI3743228.1"/>
    <property type="molecule type" value="Genomic_DNA"/>
</dbReference>
<dbReference type="Proteomes" id="UP001056120">
    <property type="component" value="Linkage Group LG20"/>
</dbReference>
<reference evidence="1 2" key="2">
    <citation type="journal article" date="2022" name="Mol. Ecol. Resour.">
        <title>The genomes of chicory, endive, great burdock and yacon provide insights into Asteraceae paleo-polyploidization history and plant inulin production.</title>
        <authorList>
            <person name="Fan W."/>
            <person name="Wang S."/>
            <person name="Wang H."/>
            <person name="Wang A."/>
            <person name="Jiang F."/>
            <person name="Liu H."/>
            <person name="Zhao H."/>
            <person name="Xu D."/>
            <person name="Zhang Y."/>
        </authorList>
    </citation>
    <scope>NUCLEOTIDE SEQUENCE [LARGE SCALE GENOMIC DNA]</scope>
    <source>
        <strain evidence="2">cv. Yunnan</strain>
        <tissue evidence="1">Leaves</tissue>
    </source>
</reference>
<evidence type="ECO:0000313" key="1">
    <source>
        <dbReference type="EMBL" id="KAI3743228.1"/>
    </source>
</evidence>
<reference evidence="2" key="1">
    <citation type="journal article" date="2022" name="Mol. Ecol. Resour.">
        <title>The genomes of chicory, endive, great burdock and yacon provide insights into Asteraceae palaeo-polyploidization history and plant inulin production.</title>
        <authorList>
            <person name="Fan W."/>
            <person name="Wang S."/>
            <person name="Wang H."/>
            <person name="Wang A."/>
            <person name="Jiang F."/>
            <person name="Liu H."/>
            <person name="Zhao H."/>
            <person name="Xu D."/>
            <person name="Zhang Y."/>
        </authorList>
    </citation>
    <scope>NUCLEOTIDE SEQUENCE [LARGE SCALE GENOMIC DNA]</scope>
    <source>
        <strain evidence="2">cv. Yunnan</strain>
    </source>
</reference>
<name>A0ACB9D9C5_9ASTR</name>
<comment type="caution">
    <text evidence="1">The sequence shown here is derived from an EMBL/GenBank/DDBJ whole genome shotgun (WGS) entry which is preliminary data.</text>
</comment>
<evidence type="ECO:0000313" key="2">
    <source>
        <dbReference type="Proteomes" id="UP001056120"/>
    </source>
</evidence>
<gene>
    <name evidence="1" type="ORF">L1987_60934</name>
</gene>
<accession>A0ACB9D9C5</accession>
<sequence length="106" mass="11906">MHGDSVDPQNDSDWTPSVENHGEEFSFAPEVENREIGRNVSAGPVMDSEDEEGGRGPTYGCTYKVFRDCDLPILDSMKDAIATVYWITRMEATIDMSECHENQCQI</sequence>
<keyword evidence="2" id="KW-1185">Reference proteome</keyword>
<protein>
    <submittedName>
        <fullName evidence="1">Uncharacterized protein</fullName>
    </submittedName>
</protein>